<keyword evidence="2" id="KW-1185">Reference proteome</keyword>
<proteinExistence type="predicted"/>
<reference evidence="1 2" key="1">
    <citation type="journal article" date="2009" name="Stand. Genomic Sci.">
        <title>Complete genome sequence of Methanocorpusculum labreanum type strain Z.</title>
        <authorList>
            <person name="Anderson I.J."/>
            <person name="Sieprawska-Lupa M."/>
            <person name="Goltsman E."/>
            <person name="Lapidus A."/>
            <person name="Copeland A."/>
            <person name="Glavina Del Rio T."/>
            <person name="Tice H."/>
            <person name="Dalin E."/>
            <person name="Barry K."/>
            <person name="Pitluck S."/>
            <person name="Hauser L."/>
            <person name="Land M."/>
            <person name="Lucas S."/>
            <person name="Richardson P."/>
            <person name="Whitman W.B."/>
            <person name="Kyrpides N.C."/>
        </authorList>
    </citation>
    <scope>NUCLEOTIDE SEQUENCE [LARGE SCALE GENOMIC DNA]</scope>
    <source>
        <strain evidence="2">ATCC 43576 / DSM 4855 / Z</strain>
    </source>
</reference>
<dbReference type="GeneID" id="4794873"/>
<sequence length="88" mass="10275">MSGSEPGTEYLRRIKFSCPVCLNSVTEKVWVEDTRDLKQAVQNCPVCGSPTMRIDSPDDDIQFFAYLDMRRTIHERMAEQMEDTYDYL</sequence>
<dbReference type="STRING" id="410358.Mlab_1608"/>
<name>A2STW4_METLZ</name>
<protein>
    <submittedName>
        <fullName evidence="1">Uncharacterized protein</fullName>
    </submittedName>
</protein>
<dbReference type="AlphaFoldDB" id="A2STW4"/>
<evidence type="ECO:0000313" key="1">
    <source>
        <dbReference type="EMBL" id="ABN07770.1"/>
    </source>
</evidence>
<dbReference type="Proteomes" id="UP000000365">
    <property type="component" value="Chromosome"/>
</dbReference>
<organism evidence="1 2">
    <name type="scientific">Methanocorpusculum labreanum (strain ATCC 43576 / DSM 4855 / Z)</name>
    <dbReference type="NCBI Taxonomy" id="410358"/>
    <lineage>
        <taxon>Archaea</taxon>
        <taxon>Methanobacteriati</taxon>
        <taxon>Methanobacteriota</taxon>
        <taxon>Stenosarchaea group</taxon>
        <taxon>Methanomicrobia</taxon>
        <taxon>Methanomicrobiales</taxon>
        <taxon>Methanocorpusculaceae</taxon>
        <taxon>Methanocorpusculum</taxon>
    </lineage>
</organism>
<dbReference type="HOGENOM" id="CLU_2490488_0_0_2"/>
<dbReference type="EMBL" id="CP000559">
    <property type="protein sequence ID" value="ABN07770.1"/>
    <property type="molecule type" value="Genomic_DNA"/>
</dbReference>
<dbReference type="RefSeq" id="WP_011833973.1">
    <property type="nucleotide sequence ID" value="NC_008942.1"/>
</dbReference>
<dbReference type="KEGG" id="mla:Mlab_1608"/>
<gene>
    <name evidence="1" type="ordered locus">Mlab_1608</name>
</gene>
<dbReference type="OrthoDB" id="118318at2157"/>
<accession>A2STW4</accession>
<evidence type="ECO:0000313" key="2">
    <source>
        <dbReference type="Proteomes" id="UP000000365"/>
    </source>
</evidence>